<dbReference type="PANTHER" id="PTHR43649">
    <property type="entry name" value="ARABINOSE-BINDING PROTEIN-RELATED"/>
    <property type="match status" value="1"/>
</dbReference>
<keyword evidence="5" id="KW-1185">Reference proteome</keyword>
<dbReference type="AlphaFoldDB" id="A0A494XUV3"/>
<comment type="caution">
    <text evidence="4">The sequence shown here is derived from an EMBL/GenBank/DDBJ whole genome shotgun (WGS) entry which is preliminary data.</text>
</comment>
<evidence type="ECO:0000313" key="4">
    <source>
        <dbReference type="EMBL" id="RKP54403.1"/>
    </source>
</evidence>
<organism evidence="4 5">
    <name type="scientific">Cohnella endophytica</name>
    <dbReference type="NCBI Taxonomy" id="2419778"/>
    <lineage>
        <taxon>Bacteria</taxon>
        <taxon>Bacillati</taxon>
        <taxon>Bacillota</taxon>
        <taxon>Bacilli</taxon>
        <taxon>Bacillales</taxon>
        <taxon>Paenibacillaceae</taxon>
        <taxon>Cohnella</taxon>
    </lineage>
</organism>
<name>A0A494XUV3_9BACL</name>
<protein>
    <submittedName>
        <fullName evidence="4">DUF3502 domain-containing protein</fullName>
    </submittedName>
</protein>
<dbReference type="Pfam" id="PF12010">
    <property type="entry name" value="DUF3502"/>
    <property type="match status" value="1"/>
</dbReference>
<dbReference type="PANTHER" id="PTHR43649:SF17">
    <property type="entry name" value="ABC TRANSPORTER SOLUTE BINDING PROTEIN-SUGAR TRANSPORT"/>
    <property type="match status" value="1"/>
</dbReference>
<sequence length="530" mass="58785">MNAKKTAKSILALSLSFSIVLAGCGKNNDNNAASSAPASSASSSETQASETASPSTEAALEPVDLTYYFPNTPQKDLQAVEDAVNKLIQPKINAKVHLKLIDWGAYDEKMKVINASGEVYDLAFTSAWTNNYYQNVANGALAPLDELLEKYPDMKAGIPDMFWDVARVKGHIYAVPTFQQSTAGYGYTIQKKLADKYNLDWKSVTKLSDLTPFLDTIKKNEPNLIPWEYNQNADAFKQAPPMFGMEALGDTLTPGSLYLADGSKVINQFESPEFKEYVTMMRDWYTKGYLKKEAPTLTDTNADRKAGKNALQFGQIDLGTVDYEAAGMKSTGRMSGFNPDVESYDYQFVKPLLTTDKAAATMTGISVNSKNKERAMMFLNLLHTDKDVYNTLIWGVEGKHYKKVSDIRIETIKDGGFQIWSAWEFGNMANSYLSEGDPQGNDEGFRKMWIDLNKNATPSNALGFVFDFTPVKSEKANVDAVISELYYALGSGSVDPDKYLPKFLDKLKSAGADKIIAEKQKQLDEWRASK</sequence>
<dbReference type="OrthoDB" id="2636783at2"/>
<dbReference type="RefSeq" id="WP_120977508.1">
    <property type="nucleotide sequence ID" value="NZ_RBZM01000005.1"/>
</dbReference>
<feature type="compositionally biased region" description="Low complexity" evidence="1">
    <location>
        <begin position="32"/>
        <end position="56"/>
    </location>
</feature>
<proteinExistence type="predicted"/>
<dbReference type="SUPFAM" id="SSF53850">
    <property type="entry name" value="Periplasmic binding protein-like II"/>
    <property type="match status" value="1"/>
</dbReference>
<evidence type="ECO:0000313" key="5">
    <source>
        <dbReference type="Proteomes" id="UP000282076"/>
    </source>
</evidence>
<feature type="signal peptide" evidence="2">
    <location>
        <begin position="1"/>
        <end position="22"/>
    </location>
</feature>
<dbReference type="PROSITE" id="PS51257">
    <property type="entry name" value="PROKAR_LIPOPROTEIN"/>
    <property type="match status" value="1"/>
</dbReference>
<dbReference type="Gene3D" id="3.40.190.10">
    <property type="entry name" value="Periplasmic binding protein-like II"/>
    <property type="match status" value="2"/>
</dbReference>
<gene>
    <name evidence="4" type="ORF">D7Z26_13710</name>
</gene>
<dbReference type="InterPro" id="IPR022627">
    <property type="entry name" value="DUF3502"/>
</dbReference>
<reference evidence="4 5" key="1">
    <citation type="submission" date="2018-10" db="EMBL/GenBank/DDBJ databases">
        <title>Cohnella sp. M2MS4P-1, whole genome shotgun sequence.</title>
        <authorList>
            <person name="Tuo L."/>
        </authorList>
    </citation>
    <scope>NUCLEOTIDE SEQUENCE [LARGE SCALE GENOMIC DNA]</scope>
    <source>
        <strain evidence="4 5">M2MS4P-1</strain>
    </source>
</reference>
<evidence type="ECO:0000259" key="3">
    <source>
        <dbReference type="Pfam" id="PF12010"/>
    </source>
</evidence>
<dbReference type="InterPro" id="IPR050490">
    <property type="entry name" value="Bact_solute-bd_prot1"/>
</dbReference>
<evidence type="ECO:0000256" key="1">
    <source>
        <dbReference type="SAM" id="MobiDB-lite"/>
    </source>
</evidence>
<keyword evidence="2" id="KW-0732">Signal</keyword>
<feature type="domain" description="DUF3502" evidence="3">
    <location>
        <begin position="461"/>
        <end position="528"/>
    </location>
</feature>
<evidence type="ECO:0000256" key="2">
    <source>
        <dbReference type="SAM" id="SignalP"/>
    </source>
</evidence>
<feature type="region of interest" description="Disordered" evidence="1">
    <location>
        <begin position="31"/>
        <end position="56"/>
    </location>
</feature>
<accession>A0A494XUV3</accession>
<feature type="chain" id="PRO_5038539056" evidence="2">
    <location>
        <begin position="23"/>
        <end position="530"/>
    </location>
</feature>
<dbReference type="Proteomes" id="UP000282076">
    <property type="component" value="Unassembled WGS sequence"/>
</dbReference>
<dbReference type="EMBL" id="RBZM01000005">
    <property type="protein sequence ID" value="RKP54403.1"/>
    <property type="molecule type" value="Genomic_DNA"/>
</dbReference>